<name>S7PTT3_GLOTA</name>
<dbReference type="HOGENOM" id="CLU_729682_0_0_1"/>
<keyword evidence="3" id="KW-1185">Reference proteome</keyword>
<dbReference type="OrthoDB" id="3236341at2759"/>
<dbReference type="OMA" id="TMKITRT"/>
<feature type="region of interest" description="Disordered" evidence="1">
    <location>
        <begin position="1"/>
        <end position="100"/>
    </location>
</feature>
<reference evidence="2 3" key="1">
    <citation type="journal article" date="2012" name="Science">
        <title>The Paleozoic origin of enzymatic lignin decomposition reconstructed from 31 fungal genomes.</title>
        <authorList>
            <person name="Floudas D."/>
            <person name="Binder M."/>
            <person name="Riley R."/>
            <person name="Barry K."/>
            <person name="Blanchette R.A."/>
            <person name="Henrissat B."/>
            <person name="Martinez A.T."/>
            <person name="Otillar R."/>
            <person name="Spatafora J.W."/>
            <person name="Yadav J.S."/>
            <person name="Aerts A."/>
            <person name="Benoit I."/>
            <person name="Boyd A."/>
            <person name="Carlson A."/>
            <person name="Copeland A."/>
            <person name="Coutinho P.M."/>
            <person name="de Vries R.P."/>
            <person name="Ferreira P."/>
            <person name="Findley K."/>
            <person name="Foster B."/>
            <person name="Gaskell J."/>
            <person name="Glotzer D."/>
            <person name="Gorecki P."/>
            <person name="Heitman J."/>
            <person name="Hesse C."/>
            <person name="Hori C."/>
            <person name="Igarashi K."/>
            <person name="Jurgens J.A."/>
            <person name="Kallen N."/>
            <person name="Kersten P."/>
            <person name="Kohler A."/>
            <person name="Kuees U."/>
            <person name="Kumar T.K.A."/>
            <person name="Kuo A."/>
            <person name="LaButti K."/>
            <person name="Larrondo L.F."/>
            <person name="Lindquist E."/>
            <person name="Ling A."/>
            <person name="Lombard V."/>
            <person name="Lucas S."/>
            <person name="Lundell T."/>
            <person name="Martin R."/>
            <person name="McLaughlin D.J."/>
            <person name="Morgenstern I."/>
            <person name="Morin E."/>
            <person name="Murat C."/>
            <person name="Nagy L.G."/>
            <person name="Nolan M."/>
            <person name="Ohm R.A."/>
            <person name="Patyshakuliyeva A."/>
            <person name="Rokas A."/>
            <person name="Ruiz-Duenas F.J."/>
            <person name="Sabat G."/>
            <person name="Salamov A."/>
            <person name="Samejima M."/>
            <person name="Schmutz J."/>
            <person name="Slot J.C."/>
            <person name="St John F."/>
            <person name="Stenlid J."/>
            <person name="Sun H."/>
            <person name="Sun S."/>
            <person name="Syed K."/>
            <person name="Tsang A."/>
            <person name="Wiebenga A."/>
            <person name="Young D."/>
            <person name="Pisabarro A."/>
            <person name="Eastwood D.C."/>
            <person name="Martin F."/>
            <person name="Cullen D."/>
            <person name="Grigoriev I.V."/>
            <person name="Hibbett D.S."/>
        </authorList>
    </citation>
    <scope>NUCLEOTIDE SEQUENCE [LARGE SCALE GENOMIC DNA]</scope>
    <source>
        <strain evidence="2 3">ATCC 11539</strain>
    </source>
</reference>
<dbReference type="Proteomes" id="UP000030669">
    <property type="component" value="Unassembled WGS sequence"/>
</dbReference>
<feature type="region of interest" description="Disordered" evidence="1">
    <location>
        <begin position="353"/>
        <end position="379"/>
    </location>
</feature>
<feature type="compositionally biased region" description="Acidic residues" evidence="1">
    <location>
        <begin position="356"/>
        <end position="379"/>
    </location>
</feature>
<dbReference type="GeneID" id="19309843"/>
<feature type="region of interest" description="Disordered" evidence="1">
    <location>
        <begin position="289"/>
        <end position="309"/>
    </location>
</feature>
<feature type="compositionally biased region" description="Polar residues" evidence="1">
    <location>
        <begin position="59"/>
        <end position="68"/>
    </location>
</feature>
<gene>
    <name evidence="2" type="ORF">GLOTRDRAFT_96416</name>
</gene>
<evidence type="ECO:0000313" key="2">
    <source>
        <dbReference type="EMBL" id="EPQ51211.1"/>
    </source>
</evidence>
<feature type="compositionally biased region" description="Acidic residues" evidence="1">
    <location>
        <begin position="48"/>
        <end position="57"/>
    </location>
</feature>
<dbReference type="AlphaFoldDB" id="S7PTT3"/>
<feature type="compositionally biased region" description="Basic and acidic residues" evidence="1">
    <location>
        <begin position="37"/>
        <end position="47"/>
    </location>
</feature>
<dbReference type="EMBL" id="KB469311">
    <property type="protein sequence ID" value="EPQ51211.1"/>
    <property type="molecule type" value="Genomic_DNA"/>
</dbReference>
<dbReference type="KEGG" id="gtr:GLOTRDRAFT_96416"/>
<accession>S7PTT3</accession>
<protein>
    <submittedName>
        <fullName evidence="2">Uncharacterized protein</fullName>
    </submittedName>
</protein>
<evidence type="ECO:0000256" key="1">
    <source>
        <dbReference type="SAM" id="MobiDB-lite"/>
    </source>
</evidence>
<dbReference type="RefSeq" id="XP_007870218.1">
    <property type="nucleotide sequence ID" value="XM_007872027.1"/>
</dbReference>
<sequence length="379" mass="42016">MPSASEAHIGRLRFVMSGGDSPESSPVSSPLRRKRARTDNASDRAADDESDFAEGNEEGSITGNNENIDPSIVNDPAGTISFSPGILQPRATGGTTDTGRLQQFAHRYSKKLKLTKEQQDRGDDFNARSLSERLYILWAGQQALRNQVDKIVTAQPLYAVSNSLKKSIDKYALAALLSAKISHYKGDIPRIHVEGLLKKYQEHELPRDLERNPADWSKVQSQIQYSLTQLRSKWKKAIAASIKNKDKTKCTNIYKLAQNLATSKNTVTAALCTRVAVMREVYIEKYGHEAAPGHESPQAGEDDDEPGGNADYWFAMDGRLELIRELAGGDKKKISRALKSILKDDRKTYGIFAESEGAEGDQEENDFQQEVDEVVGNEV</sequence>
<organism evidence="2 3">
    <name type="scientific">Gloeophyllum trabeum (strain ATCC 11539 / FP-39264 / Madison 617)</name>
    <name type="common">Brown rot fungus</name>
    <dbReference type="NCBI Taxonomy" id="670483"/>
    <lineage>
        <taxon>Eukaryota</taxon>
        <taxon>Fungi</taxon>
        <taxon>Dikarya</taxon>
        <taxon>Basidiomycota</taxon>
        <taxon>Agaricomycotina</taxon>
        <taxon>Agaricomycetes</taxon>
        <taxon>Gloeophyllales</taxon>
        <taxon>Gloeophyllaceae</taxon>
        <taxon>Gloeophyllum</taxon>
    </lineage>
</organism>
<evidence type="ECO:0000313" key="3">
    <source>
        <dbReference type="Proteomes" id="UP000030669"/>
    </source>
</evidence>
<dbReference type="eggNOG" id="ENOG502SQUT">
    <property type="taxonomic scope" value="Eukaryota"/>
</dbReference>
<proteinExistence type="predicted"/>